<dbReference type="InterPro" id="IPR050952">
    <property type="entry name" value="TRIM-NHL_E3_ligases"/>
</dbReference>
<dbReference type="InterPro" id="IPR001258">
    <property type="entry name" value="NHL_repeat"/>
</dbReference>
<protein>
    <submittedName>
        <fullName evidence="2">Uncharacterized protein</fullName>
    </submittedName>
</protein>
<organism evidence="2 3">
    <name type="scientific">Rotaria magnacalcarata</name>
    <dbReference type="NCBI Taxonomy" id="392030"/>
    <lineage>
        <taxon>Eukaryota</taxon>
        <taxon>Metazoa</taxon>
        <taxon>Spiralia</taxon>
        <taxon>Gnathifera</taxon>
        <taxon>Rotifera</taxon>
        <taxon>Eurotatoria</taxon>
        <taxon>Bdelloidea</taxon>
        <taxon>Philodinida</taxon>
        <taxon>Philodinidae</taxon>
        <taxon>Rotaria</taxon>
    </lineage>
</organism>
<dbReference type="EMBL" id="CAJOBG010001229">
    <property type="protein sequence ID" value="CAF3908328.1"/>
    <property type="molecule type" value="Genomic_DNA"/>
</dbReference>
<sequence length="285" mass="31530">MKWTKGSSHGILVAGGEGPGLESRQLFNPVDITVDKKAPVFITDGGNYSHRVTRWSNGSKLCEILASSSSYSITGITLDNKEEYLYVIYYWEHKIVKLGKAGKSAPVVIPTQGLSYQNAFYVSNKYSERVLTWVANESEPIVMAGGNRLGNETESLSDPAGIVVDQSGAIYVTNAWGNRIIRIPPTGEKGYSIFDNVGSSSNSGNIRKPYGLAMDRHGNLYVADSDNNRIINIHNLCSFWKQLLFSLLQATNSTSSIIHSGPKYTHTKTYPPLNSETREILYFYK</sequence>
<dbReference type="Pfam" id="PF01436">
    <property type="entry name" value="NHL"/>
    <property type="match status" value="1"/>
</dbReference>
<dbReference type="PANTHER" id="PTHR24104:SF25">
    <property type="entry name" value="PROTEIN LIN-41"/>
    <property type="match status" value="1"/>
</dbReference>
<dbReference type="Proteomes" id="UP000663866">
    <property type="component" value="Unassembled WGS sequence"/>
</dbReference>
<dbReference type="SUPFAM" id="SSF101898">
    <property type="entry name" value="NHL repeat"/>
    <property type="match status" value="1"/>
</dbReference>
<keyword evidence="1" id="KW-0677">Repeat</keyword>
<dbReference type="AlphaFoldDB" id="A0A819HY83"/>
<dbReference type="InterPro" id="IPR011042">
    <property type="entry name" value="6-blade_b-propeller_TolB-like"/>
</dbReference>
<proteinExistence type="predicted"/>
<evidence type="ECO:0000256" key="1">
    <source>
        <dbReference type="ARBA" id="ARBA00022737"/>
    </source>
</evidence>
<gene>
    <name evidence="2" type="ORF">OVN521_LOCUS9893</name>
</gene>
<accession>A0A819HY83</accession>
<comment type="caution">
    <text evidence="2">The sequence shown here is derived from an EMBL/GenBank/DDBJ whole genome shotgun (WGS) entry which is preliminary data.</text>
</comment>
<dbReference type="PANTHER" id="PTHR24104">
    <property type="entry name" value="E3 UBIQUITIN-PROTEIN LIGASE NHLRC1-RELATED"/>
    <property type="match status" value="1"/>
</dbReference>
<evidence type="ECO:0000313" key="2">
    <source>
        <dbReference type="EMBL" id="CAF3908328.1"/>
    </source>
</evidence>
<dbReference type="Gene3D" id="2.120.10.30">
    <property type="entry name" value="TolB, C-terminal domain"/>
    <property type="match status" value="1"/>
</dbReference>
<evidence type="ECO:0000313" key="3">
    <source>
        <dbReference type="Proteomes" id="UP000663866"/>
    </source>
</evidence>
<name>A0A819HY83_9BILA</name>
<reference evidence="2" key="1">
    <citation type="submission" date="2021-02" db="EMBL/GenBank/DDBJ databases">
        <authorList>
            <person name="Nowell W R."/>
        </authorList>
    </citation>
    <scope>NUCLEOTIDE SEQUENCE</scope>
</reference>
<keyword evidence="3" id="KW-1185">Reference proteome</keyword>
<dbReference type="GO" id="GO:0008270">
    <property type="term" value="F:zinc ion binding"/>
    <property type="evidence" value="ECO:0007669"/>
    <property type="project" value="UniProtKB-KW"/>
</dbReference>